<keyword evidence="2" id="KW-1185">Reference proteome</keyword>
<proteinExistence type="predicted"/>
<sequence length="213" mass="23664">MTYAIKENLKSVDEVLHAFSMASEDFDATLLAEFLNIYPQYKDRLLAYAATWLNCSVASETDIANLEVPPLALLKAQSKLLQIWDKAFSVSQTESLEKAEKTLSGFVGASGLRDFSFGLFKYHDEELEPLAMELLDGGISDIPLRYLNNLGETLGCQPSDVSRVFTKYHSQSAQQTYHSSSAKPKVSAPRTWSDVVNELDISVAKKAELLKSE</sequence>
<evidence type="ECO:0000313" key="1">
    <source>
        <dbReference type="EMBL" id="WNO04000.1"/>
    </source>
</evidence>
<reference evidence="1 2" key="1">
    <citation type="submission" date="2023-08" db="EMBL/GenBank/DDBJ databases">
        <title>Rhodoferax potami sp. nov. and Rhodoferax mekongensis sp. nov., isolated from the Mekong River in Thailand.</title>
        <authorList>
            <person name="Kitikhun S."/>
            <person name="Charoenyingcharoen P."/>
            <person name="Siriarchawattana P."/>
            <person name="Likhitrattanapisal S."/>
            <person name="Nilsakha T."/>
            <person name="Chanpet A."/>
            <person name="Rattanawaree P."/>
            <person name="Ingsriswang S."/>
        </authorList>
    </citation>
    <scope>NUCLEOTIDE SEQUENCE [LARGE SCALE GENOMIC DNA]</scope>
    <source>
        <strain evidence="1 2">TBRC 17307</strain>
    </source>
</reference>
<dbReference type="Proteomes" id="UP001302257">
    <property type="component" value="Chromosome"/>
</dbReference>
<name>A0ABZ0AWW5_9BURK</name>
<accession>A0ABZ0AWW5</accession>
<evidence type="ECO:0000313" key="2">
    <source>
        <dbReference type="Proteomes" id="UP001302257"/>
    </source>
</evidence>
<dbReference type="RefSeq" id="WP_313866871.1">
    <property type="nucleotide sequence ID" value="NZ_CP132507.1"/>
</dbReference>
<gene>
    <name evidence="1" type="ORF">RAN89_13920</name>
</gene>
<organism evidence="1 2">
    <name type="scientific">Rhodoferax mekongensis</name>
    <dbReference type="NCBI Taxonomy" id="3068341"/>
    <lineage>
        <taxon>Bacteria</taxon>
        <taxon>Pseudomonadati</taxon>
        <taxon>Pseudomonadota</taxon>
        <taxon>Betaproteobacteria</taxon>
        <taxon>Burkholderiales</taxon>
        <taxon>Comamonadaceae</taxon>
        <taxon>Rhodoferax</taxon>
    </lineage>
</organism>
<dbReference type="EMBL" id="CP132507">
    <property type="protein sequence ID" value="WNO04000.1"/>
    <property type="molecule type" value="Genomic_DNA"/>
</dbReference>
<protein>
    <submittedName>
        <fullName evidence="1">Uncharacterized protein</fullName>
    </submittedName>
</protein>